<dbReference type="EMBL" id="JPKR02000004">
    <property type="protein sequence ID" value="KGD75256.1"/>
    <property type="molecule type" value="Genomic_DNA"/>
</dbReference>
<dbReference type="Pfam" id="PF06992">
    <property type="entry name" value="Phage_lambda_P"/>
    <property type="match status" value="1"/>
</dbReference>
<dbReference type="OrthoDB" id="5675790at2"/>
<gene>
    <name evidence="1" type="ORF">HA49_08465</name>
</gene>
<evidence type="ECO:0000313" key="2">
    <source>
        <dbReference type="Proteomes" id="UP000029577"/>
    </source>
</evidence>
<dbReference type="RefSeq" id="WP_038018864.1">
    <property type="nucleotide sequence ID" value="NZ_JPKR02000004.1"/>
</dbReference>
<accession>A0A095TEC0</accession>
<comment type="caution">
    <text evidence="1">The sequence shown here is derived from an EMBL/GenBank/DDBJ whole genome shotgun (WGS) entry which is preliminary data.</text>
</comment>
<sequence>MSRLLQAVSNRDAGTLSQIAGNYPDKPTQNVVNSEAEHLVDALFRQFRQVFPAAAATNLRTQADESAAKKQWIAAFAENGITTREQLAAGMRWARAKDTPFMPSPGQFIEQCKAGACHAAGLPDADELYRRVMKYCGERGFYDCPENYPWDNNADYWMITALYSQMQAGNLTESELRQRCGKQLKSMADRITSGEDIPEPRKQIPQLHIPSTTETAKSHIANIRQMMKQSRHN</sequence>
<dbReference type="STRING" id="642227.HA49_08465"/>
<reference evidence="1" key="1">
    <citation type="submission" date="2014-12" db="EMBL/GenBank/DDBJ databases">
        <title>The draft genome of the Tatumella morbirosei type strain, LMG23360T isolated from pineapple rot.</title>
        <authorList>
            <person name="Smits T.H."/>
            <person name="Palmer M."/>
            <person name="Venter S.N."/>
            <person name="Duffy B."/>
            <person name="Steenkamp E.T."/>
            <person name="Chan W.Y."/>
            <person name="Coutinho T.A."/>
            <person name="Coetzee M.P."/>
            <person name="De Maayer P."/>
        </authorList>
    </citation>
    <scope>NUCLEOTIDE SEQUENCE [LARGE SCALE GENOMIC DNA]</scope>
    <source>
        <strain evidence="1">LMG 23360</strain>
    </source>
</reference>
<keyword evidence="2" id="KW-1185">Reference proteome</keyword>
<organism evidence="1 2">
    <name type="scientific">Tatumella morbirosei</name>
    <dbReference type="NCBI Taxonomy" id="642227"/>
    <lineage>
        <taxon>Bacteria</taxon>
        <taxon>Pseudomonadati</taxon>
        <taxon>Pseudomonadota</taxon>
        <taxon>Gammaproteobacteria</taxon>
        <taxon>Enterobacterales</taxon>
        <taxon>Erwiniaceae</taxon>
        <taxon>Tatumella</taxon>
    </lineage>
</organism>
<dbReference type="GO" id="GO:0006270">
    <property type="term" value="P:DNA replication initiation"/>
    <property type="evidence" value="ECO:0007669"/>
    <property type="project" value="InterPro"/>
</dbReference>
<proteinExistence type="predicted"/>
<protein>
    <submittedName>
        <fullName evidence="1">DNA replication protein</fullName>
    </submittedName>
</protein>
<evidence type="ECO:0000313" key="1">
    <source>
        <dbReference type="EMBL" id="KGD75256.1"/>
    </source>
</evidence>
<dbReference type="AlphaFoldDB" id="A0A095TEC0"/>
<dbReference type="InterPro" id="IPR009731">
    <property type="entry name" value="P-like"/>
</dbReference>
<name>A0A095TEC0_9GAMM</name>
<dbReference type="eggNOG" id="ENOG502ZB3U">
    <property type="taxonomic scope" value="Bacteria"/>
</dbReference>
<dbReference type="Proteomes" id="UP000029577">
    <property type="component" value="Unassembled WGS sequence"/>
</dbReference>